<dbReference type="PANTHER" id="PTHR19331">
    <property type="entry name" value="SCAVENGER RECEPTOR DOMAIN-CONTAINING"/>
    <property type="match status" value="1"/>
</dbReference>
<feature type="disulfide bond" evidence="7">
    <location>
        <begin position="451"/>
        <end position="461"/>
    </location>
</feature>
<feature type="domain" description="SRCR" evidence="8">
    <location>
        <begin position="995"/>
        <end position="1070"/>
    </location>
</feature>
<feature type="disulfide bond" evidence="7">
    <location>
        <begin position="926"/>
        <end position="936"/>
    </location>
</feature>
<feature type="non-terminal residue" evidence="9">
    <location>
        <position position="1"/>
    </location>
</feature>
<feature type="domain" description="SRCR" evidence="8">
    <location>
        <begin position="1"/>
        <end position="72"/>
    </location>
</feature>
<accession>A0ABS2YVW0</accession>
<feature type="disulfide bond" evidence="7">
    <location>
        <begin position="882"/>
        <end position="946"/>
    </location>
</feature>
<protein>
    <submittedName>
        <fullName evidence="9">C163A protein</fullName>
    </submittedName>
</protein>
<dbReference type="EMBL" id="JAAWVN010008919">
    <property type="protein sequence ID" value="MBN3290624.1"/>
    <property type="molecule type" value="Genomic_DNA"/>
</dbReference>
<feature type="disulfide bond" evidence="7">
    <location>
        <begin position="624"/>
        <end position="685"/>
    </location>
</feature>
<keyword evidence="2" id="KW-0964">Secreted</keyword>
<dbReference type="Pfam" id="PF00530">
    <property type="entry name" value="SRCR"/>
    <property type="match status" value="10"/>
</dbReference>
<evidence type="ECO:0000259" key="8">
    <source>
        <dbReference type="PROSITE" id="PS50287"/>
    </source>
</evidence>
<evidence type="ECO:0000256" key="7">
    <source>
        <dbReference type="PROSITE-ProRule" id="PRU00196"/>
    </source>
</evidence>
<evidence type="ECO:0000256" key="5">
    <source>
        <dbReference type="ARBA" id="ARBA00023157"/>
    </source>
</evidence>
<dbReference type="PRINTS" id="PR00258">
    <property type="entry name" value="SPERACTRCPTR"/>
</dbReference>
<reference evidence="9" key="1">
    <citation type="journal article" date="2021" name="Cell">
        <title>Tracing the genetic footprints of vertebrate landing in non-teleost ray-finned fishes.</title>
        <authorList>
            <person name="Bi X."/>
            <person name="Wang K."/>
            <person name="Yang L."/>
            <person name="Pan H."/>
            <person name="Jiang H."/>
            <person name="Wei Q."/>
            <person name="Fang M."/>
            <person name="Yu H."/>
            <person name="Zhu C."/>
            <person name="Cai Y."/>
            <person name="He Y."/>
            <person name="Gan X."/>
            <person name="Zeng H."/>
            <person name="Yu D."/>
            <person name="Zhu Y."/>
            <person name="Jiang H."/>
            <person name="Qiu Q."/>
            <person name="Yang H."/>
            <person name="Zhang Y.E."/>
            <person name="Wang W."/>
            <person name="Zhu M."/>
            <person name="He S."/>
            <person name="Zhang G."/>
        </authorList>
    </citation>
    <scope>NUCLEOTIDE SEQUENCE</scope>
    <source>
        <strain evidence="9">Bchr_001</strain>
    </source>
</reference>
<feature type="disulfide bond" evidence="7">
    <location>
        <begin position="611"/>
        <end position="675"/>
    </location>
</feature>
<evidence type="ECO:0000313" key="9">
    <source>
        <dbReference type="EMBL" id="MBN3290624.1"/>
    </source>
</evidence>
<dbReference type="Gene3D" id="3.10.250.10">
    <property type="entry name" value="SRCR-like domain"/>
    <property type="match status" value="10"/>
</dbReference>
<dbReference type="InterPro" id="IPR036772">
    <property type="entry name" value="SRCR-like_dom_sf"/>
</dbReference>
<dbReference type="PANTHER" id="PTHR19331:SF22">
    <property type="entry name" value="DELETED IN MALIGNANT BRAIN TUMORS 1 PROTEIN"/>
    <property type="match status" value="1"/>
</dbReference>
<feature type="non-terminal residue" evidence="9">
    <location>
        <position position="1070"/>
    </location>
</feature>
<keyword evidence="6" id="KW-0325">Glycoprotein</keyword>
<dbReference type="SMART" id="SM00202">
    <property type="entry name" value="SR"/>
    <property type="match status" value="10"/>
</dbReference>
<feature type="disulfide bond" evidence="7">
    <location>
        <begin position="10"/>
        <end position="71"/>
    </location>
</feature>
<feature type="domain" description="SRCR" evidence="8">
    <location>
        <begin position="380"/>
        <end position="480"/>
    </location>
</feature>
<dbReference type="InterPro" id="IPR001190">
    <property type="entry name" value="SRCR"/>
</dbReference>
<comment type="caution">
    <text evidence="9">The sequence shown here is derived from an EMBL/GenBank/DDBJ whole genome shotgun (WGS) entry which is preliminary data.</text>
</comment>
<feature type="domain" description="SRCR" evidence="8">
    <location>
        <begin position="860"/>
        <end position="957"/>
    </location>
</feature>
<dbReference type="SUPFAM" id="SSF56487">
    <property type="entry name" value="SRCR-like"/>
    <property type="match status" value="10"/>
</dbReference>
<feature type="domain" description="SRCR" evidence="8">
    <location>
        <begin position="484"/>
        <end position="583"/>
    </location>
</feature>
<feature type="disulfide bond" evidence="7">
    <location>
        <begin position="552"/>
        <end position="562"/>
    </location>
</feature>
<organism evidence="9 10">
    <name type="scientific">Polypterus senegalus</name>
    <name type="common">Senegal bichir</name>
    <dbReference type="NCBI Taxonomy" id="55291"/>
    <lineage>
        <taxon>Eukaryota</taxon>
        <taxon>Metazoa</taxon>
        <taxon>Chordata</taxon>
        <taxon>Craniata</taxon>
        <taxon>Vertebrata</taxon>
        <taxon>Euteleostomi</taxon>
        <taxon>Actinopterygii</taxon>
        <taxon>Polypteriformes</taxon>
        <taxon>Polypteridae</taxon>
        <taxon>Polypterus</taxon>
    </lineage>
</organism>
<sequence length="1070" mass="118036">MDKATADKFCKELGCGSLKTDVKEESSKLDPDPKWLDNVRCRGHEASVWLCPSSPWGKNTCTQKEVAEFSCSGSLKVSTNNPKPCSEDLTQERCSETLDLRLVGGTNNCSGRVEIKYGDTWGTVCDDEWDMKDVMVVCRQLRCGEPVSAELEFGGGRGVIWLNKVRCRGTEAHLWDCQHEPLGKNDCKHKEDAGVNCTGMAMDEFLPINNAVYEEIEYKLARQGTYGAPRKGSFLSDELPYDYEDIEDDDQDQDVLGRKLDSLEADGPGYYDDTAIENTEDLSENVPIDGLLYNYDDVEEPLKYSTIVKDGGVRLLGGQHICEGRVEVFNNRTWPRVIDKSWGDKESSVVSRQLGCGSRIQASTSSLYGNGQGDMYSQDLKLVNGRGPCEGRGEVLRNGQRGTVCDYGSNWDMKDAAVVCRQLGCGEALSAPVYAHFGEGTGQQLMKNVNCNGQESTLKDCESETSSCYNNYLDVSAVCSGSGARLVGGSSSCSGRLEMLDGYSWKSICDTNFNRMAAEVVCRELNCGAPKKYQGGMFGQGSGSVWEKKIQCGGSERKIVDCSLPNSAAERCTKRNDVGLVCVPYRLVSISDSECSGRVELYYDRRWGTVCDRYWDLQDASVLCNQIGCGYAIEAPGQARFGEGKGEIWRDNLRCEGDEADLTKCSALDYGREECTHKNDAGVICSDQNFGVRLSGGPSRCEGWVEVYYKKDWARVMMESWSFSDATVVCRQLGCGTRTQMPNSSQYKKSNHLGLRLTSGTSVCDGRLEILYNGSWGTVCDDSWDLPEANVVCQQLQCKAAVKAITPVSYGPGSGHIWLDDVHCQGNESSLSICTHREWGQHDCSNKEDVGVNCTEFKMLRLTDGCSGQLQVFYNNSWGSVCANNMDKATADKFCKELGCGSLKSDVKEELSKLDPDPKWLDNVRCRGHEASVWLCPSSPWGKNTCTQKEVAEFSCSGMAMDELLSINNAVYEEIEYKLARQGTYGAPRKDAEDLRLMNGTRPCEGRVEVLHSGHRGTVCDYGWDEKDAAVVCRQMGCREALSAPYNAYFGEGTGTVLMSKVDCEGRSLH</sequence>
<keyword evidence="10" id="KW-1185">Reference proteome</keyword>
<evidence type="ECO:0000256" key="1">
    <source>
        <dbReference type="ARBA" id="ARBA00004613"/>
    </source>
</evidence>
<name>A0ABS2YVW0_POLSE</name>
<feature type="disulfide bond" evidence="7">
    <location>
        <begin position="655"/>
        <end position="665"/>
    </location>
</feature>
<feature type="disulfide bond" evidence="7">
    <location>
        <begin position="780"/>
        <end position="844"/>
    </location>
</feature>
<keyword evidence="5 7" id="KW-1015">Disulfide bond</keyword>
<evidence type="ECO:0000256" key="2">
    <source>
        <dbReference type="ARBA" id="ARBA00022525"/>
    </source>
</evidence>
<feature type="disulfide bond" evidence="7">
    <location>
        <begin position="167"/>
        <end position="177"/>
    </location>
</feature>
<keyword evidence="4" id="KW-0677">Repeat</keyword>
<proteinExistence type="predicted"/>
<comment type="subcellular location">
    <subcellularLocation>
        <location evidence="1">Secreted</location>
    </subcellularLocation>
</comment>
<feature type="disulfide bond" evidence="7">
    <location>
        <begin position="41"/>
        <end position="51"/>
    </location>
</feature>
<feature type="disulfide bond" evidence="7">
    <location>
        <begin position="824"/>
        <end position="834"/>
    </location>
</feature>
<evidence type="ECO:0000313" key="10">
    <source>
        <dbReference type="Proteomes" id="UP001166052"/>
    </source>
</evidence>
<evidence type="ECO:0000256" key="6">
    <source>
        <dbReference type="ARBA" id="ARBA00023180"/>
    </source>
</evidence>
<gene>
    <name evidence="9" type="primary">Cd163_0</name>
    <name evidence="9" type="ORF">GTO92_0020811</name>
</gene>
<evidence type="ECO:0000256" key="3">
    <source>
        <dbReference type="ARBA" id="ARBA00022729"/>
    </source>
</evidence>
<feature type="domain" description="SRCR" evidence="8">
    <location>
        <begin position="692"/>
        <end position="736"/>
    </location>
</feature>
<feature type="domain" description="SRCR" evidence="8">
    <location>
        <begin position="100"/>
        <end position="198"/>
    </location>
</feature>
<feature type="domain" description="SRCR" evidence="8">
    <location>
        <begin position="313"/>
        <end position="380"/>
    </location>
</feature>
<keyword evidence="3" id="KW-0732">Signal</keyword>
<comment type="caution">
    <text evidence="7">Lacks conserved residue(s) required for the propagation of feature annotation.</text>
</comment>
<dbReference type="PROSITE" id="PS50287">
    <property type="entry name" value="SRCR_2"/>
    <property type="match status" value="10"/>
</dbReference>
<feature type="disulfide bond" evidence="7">
    <location>
        <begin position="793"/>
        <end position="854"/>
    </location>
</feature>
<feature type="domain" description="SRCR" evidence="8">
    <location>
        <begin position="755"/>
        <end position="855"/>
    </location>
</feature>
<feature type="domain" description="SRCR" evidence="8">
    <location>
        <begin position="585"/>
        <end position="686"/>
    </location>
</feature>
<dbReference type="Proteomes" id="UP001166052">
    <property type="component" value="Unassembled WGS sequence"/>
</dbReference>
<evidence type="ECO:0000256" key="4">
    <source>
        <dbReference type="ARBA" id="ARBA00022737"/>
    </source>
</evidence>
<feature type="disulfide bond" evidence="7">
    <location>
        <begin position="895"/>
        <end position="956"/>
    </location>
</feature>